<feature type="region of interest" description="Disordered" evidence="1">
    <location>
        <begin position="48"/>
        <end position="202"/>
    </location>
</feature>
<feature type="compositionally biased region" description="Low complexity" evidence="1">
    <location>
        <begin position="172"/>
        <end position="182"/>
    </location>
</feature>
<keyword evidence="3" id="KW-1185">Reference proteome</keyword>
<organism evidence="2 3">
    <name type="scientific">Lentinus tigrinus ALCF2SS1-6</name>
    <dbReference type="NCBI Taxonomy" id="1328759"/>
    <lineage>
        <taxon>Eukaryota</taxon>
        <taxon>Fungi</taxon>
        <taxon>Dikarya</taxon>
        <taxon>Basidiomycota</taxon>
        <taxon>Agaricomycotina</taxon>
        <taxon>Agaricomycetes</taxon>
        <taxon>Polyporales</taxon>
        <taxon>Polyporaceae</taxon>
        <taxon>Lentinus</taxon>
    </lineage>
</organism>
<protein>
    <submittedName>
        <fullName evidence="2">Uncharacterized protein</fullName>
    </submittedName>
</protein>
<dbReference type="Proteomes" id="UP000313359">
    <property type="component" value="Unassembled WGS sequence"/>
</dbReference>
<dbReference type="AlphaFoldDB" id="A0A5C2RWE3"/>
<sequence>MNYIAPASREQYELYKDKWSSEQLDAFWSDFLKTHKLQANDRFNHDLPRLSLPLEAPTPPTPSKRPSSPSPVPDVRPVHAARGPSNKRPRQGSPTPSDTDTKRAHITRITRSQAGPSEGPRRSKRIREHEERVAVAQMPAPVAVPRGRGRRGAAAKHQASTSRSSGRGGAAGTPSRGGARTRGGSRSRSRSDRDARTTTSRK</sequence>
<feature type="compositionally biased region" description="Low complexity" evidence="1">
    <location>
        <begin position="134"/>
        <end position="146"/>
    </location>
</feature>
<name>A0A5C2RWE3_9APHY</name>
<proteinExistence type="predicted"/>
<evidence type="ECO:0000256" key="1">
    <source>
        <dbReference type="SAM" id="MobiDB-lite"/>
    </source>
</evidence>
<evidence type="ECO:0000313" key="3">
    <source>
        <dbReference type="Proteomes" id="UP000313359"/>
    </source>
</evidence>
<reference evidence="2" key="1">
    <citation type="journal article" date="2018" name="Genome Biol. Evol.">
        <title>Genomics and development of Lentinus tigrinus, a white-rot wood-decaying mushroom with dimorphic fruiting bodies.</title>
        <authorList>
            <person name="Wu B."/>
            <person name="Xu Z."/>
            <person name="Knudson A."/>
            <person name="Carlson A."/>
            <person name="Chen N."/>
            <person name="Kovaka S."/>
            <person name="LaButti K."/>
            <person name="Lipzen A."/>
            <person name="Pennachio C."/>
            <person name="Riley R."/>
            <person name="Schakwitz W."/>
            <person name="Umezawa K."/>
            <person name="Ohm R.A."/>
            <person name="Grigoriev I.V."/>
            <person name="Nagy L.G."/>
            <person name="Gibbons J."/>
            <person name="Hibbett D."/>
        </authorList>
    </citation>
    <scope>NUCLEOTIDE SEQUENCE [LARGE SCALE GENOMIC DNA]</scope>
    <source>
        <strain evidence="2">ALCF2SS1-6</strain>
    </source>
</reference>
<dbReference type="EMBL" id="ML122303">
    <property type="protein sequence ID" value="RPD54656.1"/>
    <property type="molecule type" value="Genomic_DNA"/>
</dbReference>
<evidence type="ECO:0000313" key="2">
    <source>
        <dbReference type="EMBL" id="RPD54656.1"/>
    </source>
</evidence>
<gene>
    <name evidence="2" type="ORF">L227DRAFT_343680</name>
</gene>
<feature type="compositionally biased region" description="Pro residues" evidence="1">
    <location>
        <begin position="56"/>
        <end position="74"/>
    </location>
</feature>
<accession>A0A5C2RWE3</accession>